<dbReference type="OrthoDB" id="7738580at2759"/>
<evidence type="ECO:0000313" key="3">
    <source>
        <dbReference type="Proteomes" id="UP001107558"/>
    </source>
</evidence>
<feature type="region of interest" description="Disordered" evidence="1">
    <location>
        <begin position="136"/>
        <end position="159"/>
    </location>
</feature>
<reference evidence="2" key="1">
    <citation type="submission" date="2021-03" db="EMBL/GenBank/DDBJ databases">
        <title>Chromosome level genome of the anhydrobiotic midge Polypedilum vanderplanki.</title>
        <authorList>
            <person name="Yoshida Y."/>
            <person name="Kikawada T."/>
            <person name="Gusev O."/>
        </authorList>
    </citation>
    <scope>NUCLEOTIDE SEQUENCE</scope>
    <source>
        <strain evidence="2">NIAS01</strain>
        <tissue evidence="2">Whole body or cell culture</tissue>
    </source>
</reference>
<sequence length="159" mass="17611">MEQQQAEAHNSVHVIQIGNSFYDVIPIRRCQHSNSRCRGYHIRHSESNASLSNSHVNPTFVLDEGVYPSAPASHLEAPPTYEEVLRLPNQYPKRNNLNTSNINPPALAEIENNHSIMTITPQTPAIFTTNASQQQIANGNSGSNANVEINNSRQQNSVT</sequence>
<gene>
    <name evidence="2" type="ORF">PVAND_007600</name>
</gene>
<evidence type="ECO:0000313" key="2">
    <source>
        <dbReference type="EMBL" id="KAG5677883.1"/>
    </source>
</evidence>
<keyword evidence="3" id="KW-1185">Reference proteome</keyword>
<comment type="caution">
    <text evidence="2">The sequence shown here is derived from an EMBL/GenBank/DDBJ whole genome shotgun (WGS) entry which is preliminary data.</text>
</comment>
<organism evidence="2 3">
    <name type="scientific">Polypedilum vanderplanki</name>
    <name type="common">Sleeping chironomid midge</name>
    <dbReference type="NCBI Taxonomy" id="319348"/>
    <lineage>
        <taxon>Eukaryota</taxon>
        <taxon>Metazoa</taxon>
        <taxon>Ecdysozoa</taxon>
        <taxon>Arthropoda</taxon>
        <taxon>Hexapoda</taxon>
        <taxon>Insecta</taxon>
        <taxon>Pterygota</taxon>
        <taxon>Neoptera</taxon>
        <taxon>Endopterygota</taxon>
        <taxon>Diptera</taxon>
        <taxon>Nematocera</taxon>
        <taxon>Chironomoidea</taxon>
        <taxon>Chironomidae</taxon>
        <taxon>Chironominae</taxon>
        <taxon>Polypedilum</taxon>
        <taxon>Polypedilum</taxon>
    </lineage>
</organism>
<proteinExistence type="predicted"/>
<evidence type="ECO:0000256" key="1">
    <source>
        <dbReference type="SAM" id="MobiDB-lite"/>
    </source>
</evidence>
<name>A0A9J6C7U7_POLVA</name>
<dbReference type="Proteomes" id="UP001107558">
    <property type="component" value="Chromosome 2"/>
</dbReference>
<dbReference type="EMBL" id="JADBJN010000002">
    <property type="protein sequence ID" value="KAG5677883.1"/>
    <property type="molecule type" value="Genomic_DNA"/>
</dbReference>
<dbReference type="AlphaFoldDB" id="A0A9J6C7U7"/>
<protein>
    <submittedName>
        <fullName evidence="2">Uncharacterized protein</fullName>
    </submittedName>
</protein>
<accession>A0A9J6C7U7</accession>